<dbReference type="InterPro" id="IPR036890">
    <property type="entry name" value="HATPase_C_sf"/>
</dbReference>
<dbReference type="PANTHER" id="PTHR35526:SF3">
    <property type="entry name" value="ANTI-SIGMA-F FACTOR RSBW"/>
    <property type="match status" value="1"/>
</dbReference>
<evidence type="ECO:0000259" key="2">
    <source>
        <dbReference type="Pfam" id="PF13581"/>
    </source>
</evidence>
<keyword evidence="1" id="KW-0418">Kinase</keyword>
<dbReference type="GO" id="GO:0005524">
    <property type="term" value="F:ATP binding"/>
    <property type="evidence" value="ECO:0007669"/>
    <property type="project" value="UniProtKB-KW"/>
</dbReference>
<dbReference type="Pfam" id="PF13581">
    <property type="entry name" value="HATPase_c_2"/>
    <property type="match status" value="1"/>
</dbReference>
<comment type="caution">
    <text evidence="3">The sequence shown here is derived from an EMBL/GenBank/DDBJ whole genome shotgun (WGS) entry which is preliminary data.</text>
</comment>
<name>A0ABQ2LKW3_9ACTN</name>
<dbReference type="Gene3D" id="3.30.565.10">
    <property type="entry name" value="Histidine kinase-like ATPase, C-terminal domain"/>
    <property type="match status" value="1"/>
</dbReference>
<evidence type="ECO:0000256" key="1">
    <source>
        <dbReference type="ARBA" id="ARBA00022527"/>
    </source>
</evidence>
<protein>
    <submittedName>
        <fullName evidence="3">ATP-binding protein</fullName>
    </submittedName>
</protein>
<keyword evidence="4" id="KW-1185">Reference proteome</keyword>
<feature type="domain" description="Histidine kinase/HSP90-like ATPase" evidence="2">
    <location>
        <begin position="20"/>
        <end position="127"/>
    </location>
</feature>
<gene>
    <name evidence="3" type="ORF">GCM10012286_14330</name>
</gene>
<organism evidence="3 4">
    <name type="scientific">Streptomyces lasiicapitis</name>
    <dbReference type="NCBI Taxonomy" id="1923961"/>
    <lineage>
        <taxon>Bacteria</taxon>
        <taxon>Bacillati</taxon>
        <taxon>Actinomycetota</taxon>
        <taxon>Actinomycetes</taxon>
        <taxon>Kitasatosporales</taxon>
        <taxon>Streptomycetaceae</taxon>
        <taxon>Streptomyces</taxon>
    </lineage>
</organism>
<dbReference type="InterPro" id="IPR003594">
    <property type="entry name" value="HATPase_dom"/>
</dbReference>
<sequence>MNAETSPTPLRERFYRRERQSIPAARAFARNALTAWEVGDREPDITLCVSELTTNALLHGVPPGRGFLLRLVRDGTVVRVEVHDSGDGRPRLAEGPDGESGRGLLLVSALADKWGVAPRDPGKIVWAEFGRLGPDGVSG</sequence>
<proteinExistence type="predicted"/>
<keyword evidence="1" id="KW-0723">Serine/threonine-protein kinase</keyword>
<dbReference type="InterPro" id="IPR050267">
    <property type="entry name" value="Anti-sigma-factor_SerPK"/>
</dbReference>
<keyword evidence="3" id="KW-0067">ATP-binding</keyword>
<dbReference type="PANTHER" id="PTHR35526">
    <property type="entry name" value="ANTI-SIGMA-F FACTOR RSBW-RELATED"/>
    <property type="match status" value="1"/>
</dbReference>
<evidence type="ECO:0000313" key="4">
    <source>
        <dbReference type="Proteomes" id="UP000656881"/>
    </source>
</evidence>
<evidence type="ECO:0000313" key="3">
    <source>
        <dbReference type="EMBL" id="GGO38759.1"/>
    </source>
</evidence>
<keyword evidence="3" id="KW-0547">Nucleotide-binding</keyword>
<dbReference type="SUPFAM" id="SSF55874">
    <property type="entry name" value="ATPase domain of HSP90 chaperone/DNA topoisomerase II/histidine kinase"/>
    <property type="match status" value="1"/>
</dbReference>
<dbReference type="EMBL" id="BMNG01000003">
    <property type="protein sequence ID" value="GGO38759.1"/>
    <property type="molecule type" value="Genomic_DNA"/>
</dbReference>
<accession>A0ABQ2LKW3</accession>
<keyword evidence="1" id="KW-0808">Transferase</keyword>
<reference evidence="4" key="1">
    <citation type="journal article" date="2019" name="Int. J. Syst. Evol. Microbiol.">
        <title>The Global Catalogue of Microorganisms (GCM) 10K type strain sequencing project: providing services to taxonomists for standard genome sequencing and annotation.</title>
        <authorList>
            <consortium name="The Broad Institute Genomics Platform"/>
            <consortium name="The Broad Institute Genome Sequencing Center for Infectious Disease"/>
            <person name="Wu L."/>
            <person name="Ma J."/>
        </authorList>
    </citation>
    <scope>NUCLEOTIDE SEQUENCE [LARGE SCALE GENOMIC DNA]</scope>
    <source>
        <strain evidence="4">CGMCC 4.7349</strain>
    </source>
</reference>
<dbReference type="Proteomes" id="UP000656881">
    <property type="component" value="Unassembled WGS sequence"/>
</dbReference>
<dbReference type="CDD" id="cd16936">
    <property type="entry name" value="HATPase_RsbW-like"/>
    <property type="match status" value="1"/>
</dbReference>